<name>A0A074XJ56_AURPU</name>
<sequence>MATQADIDGLASKLMTSAPLSWVVADCPVVAVYDNKIIQESEFLGQPLDRNGCGGILRLWIGSNQVTREMLVTLTIRIRASPVRKKTRRQGRLMFLIVPAESLRLHSTCIDYSSIKMLPQCLLDVPNDVQSAKTQLLHMSLDLGPTSSDVIMPEYQCRPNVMPQAMVLLRKLKLLSESSSFQLYTNQDGAIQAALQNVSTMLAGSASITTPSVVLTGFYPGGRSACRNLWHEQGWFELEDTNHNDHKRIEASGTNHKEIIKSHDPQPPPPYEFDDVLPPKFASSRQADEPHLPPTASFSPEQRTSDLPHTAPFSPHLPPAGSSQIFAPSSRLHHSTPEQSLSPNYSATFLSGFPSASPLRKISNVLEDQRGAVTRDGSCLSVQVAASICDRAFSDGDFSTRANTPSDTDRVPDSLTRKRPPSYSPAESSTSPAKRLATVTATPRSLLLNGLNAGLSPTVADTISIHDEQVLRESESDNNTAASNQMSQWLILAWNYCPTAHYLFIAELLKYGAAISGNQTEELATCHVNCTLALLAHCTVQRLAVEQTDAAAAPNSMISHETKALLRWLYILRPGADMEVFDALLQLSISEHRLLHTSTEEEHSSLADSYKQHKANIISQACTTLGQEMLQKNDEQNISTNMLREEAKLRTHCGQTIII</sequence>
<dbReference type="Proteomes" id="UP000030706">
    <property type="component" value="Unassembled WGS sequence"/>
</dbReference>
<evidence type="ECO:0000313" key="2">
    <source>
        <dbReference type="EMBL" id="KEQ82062.1"/>
    </source>
</evidence>
<dbReference type="OrthoDB" id="3875231at2759"/>
<feature type="compositionally biased region" description="Polar residues" evidence="1">
    <location>
        <begin position="296"/>
        <end position="307"/>
    </location>
</feature>
<dbReference type="RefSeq" id="XP_029758249.1">
    <property type="nucleotide sequence ID" value="XM_029908663.1"/>
</dbReference>
<dbReference type="GeneID" id="40750969"/>
<proteinExistence type="predicted"/>
<feature type="region of interest" description="Disordered" evidence="1">
    <location>
        <begin position="396"/>
        <end position="435"/>
    </location>
</feature>
<organism evidence="2 3">
    <name type="scientific">Aureobasidium pullulans EXF-150</name>
    <dbReference type="NCBI Taxonomy" id="1043002"/>
    <lineage>
        <taxon>Eukaryota</taxon>
        <taxon>Fungi</taxon>
        <taxon>Dikarya</taxon>
        <taxon>Ascomycota</taxon>
        <taxon>Pezizomycotina</taxon>
        <taxon>Dothideomycetes</taxon>
        <taxon>Dothideomycetidae</taxon>
        <taxon>Dothideales</taxon>
        <taxon>Saccotheciaceae</taxon>
        <taxon>Aureobasidium</taxon>
    </lineage>
</organism>
<reference evidence="2 3" key="1">
    <citation type="journal article" date="2014" name="BMC Genomics">
        <title>Genome sequencing of four Aureobasidium pullulans varieties: biotechnological potential, stress tolerance, and description of new species.</title>
        <authorList>
            <person name="Gostin Ar C."/>
            <person name="Ohm R.A."/>
            <person name="Kogej T."/>
            <person name="Sonjak S."/>
            <person name="Turk M."/>
            <person name="Zajc J."/>
            <person name="Zalar P."/>
            <person name="Grube M."/>
            <person name="Sun H."/>
            <person name="Han J."/>
            <person name="Sharma A."/>
            <person name="Chiniquy J."/>
            <person name="Ngan C.Y."/>
            <person name="Lipzen A."/>
            <person name="Barry K."/>
            <person name="Grigoriev I.V."/>
            <person name="Gunde-Cimerman N."/>
        </authorList>
    </citation>
    <scope>NUCLEOTIDE SEQUENCE [LARGE SCALE GENOMIC DNA]</scope>
    <source>
        <strain evidence="2 3">EXF-150</strain>
    </source>
</reference>
<evidence type="ECO:0000256" key="1">
    <source>
        <dbReference type="SAM" id="MobiDB-lite"/>
    </source>
</evidence>
<protein>
    <submittedName>
        <fullName evidence="2">Uncharacterized protein</fullName>
    </submittedName>
</protein>
<keyword evidence="3" id="KW-1185">Reference proteome</keyword>
<dbReference type="AlphaFoldDB" id="A0A074XJ56"/>
<evidence type="ECO:0000313" key="3">
    <source>
        <dbReference type="Proteomes" id="UP000030706"/>
    </source>
</evidence>
<gene>
    <name evidence="2" type="ORF">M438DRAFT_376509</name>
</gene>
<accession>A0A074XJ56</accession>
<dbReference type="HOGENOM" id="CLU_420322_0_0_1"/>
<feature type="compositionally biased region" description="Basic and acidic residues" evidence="1">
    <location>
        <begin position="407"/>
        <end position="416"/>
    </location>
</feature>
<feature type="region of interest" description="Disordered" evidence="1">
    <location>
        <begin position="259"/>
        <end position="340"/>
    </location>
</feature>
<dbReference type="EMBL" id="KL584989">
    <property type="protein sequence ID" value="KEQ82062.1"/>
    <property type="molecule type" value="Genomic_DNA"/>
</dbReference>